<sequence length="261" mass="29326">MQAGTLPFAEARFATRSFEHFKSHLHQRLSIGAVLEGEVEFTLGEKAFTLQSGTLALINPHVLHACNPSPSKPRTYGMLYLDTAWCASLQGREVFAPFQTSLLEDASLVAHYFDTLTTLLDPKGFRMEKEEKLTEFFGALLERVRFLPAMPSTPCIARAQEMLTCNLEEELPLETLAHAAGGSVYGLIRAFKASVGVTPHAFRLNCRIEAARRYLQQGRVIAEVAQMCGFYDQSHFHHHFKAFTTQTPKAYQRNFLQDLKA</sequence>
<dbReference type="InterPro" id="IPR037923">
    <property type="entry name" value="HTH-like"/>
</dbReference>
<accession>A0ABS2WNU6</accession>
<comment type="caution">
    <text evidence="5">The sequence shown here is derived from an EMBL/GenBank/DDBJ whole genome shotgun (WGS) entry which is preliminary data.</text>
</comment>
<dbReference type="Pfam" id="PF12833">
    <property type="entry name" value="HTH_18"/>
    <property type="match status" value="1"/>
</dbReference>
<dbReference type="Pfam" id="PF02311">
    <property type="entry name" value="AraC_binding"/>
    <property type="match status" value="1"/>
</dbReference>
<dbReference type="Gene3D" id="2.60.120.10">
    <property type="entry name" value="Jelly Rolls"/>
    <property type="match status" value="1"/>
</dbReference>
<keyword evidence="2" id="KW-0238">DNA-binding</keyword>
<dbReference type="EMBL" id="JAFHKK010000001">
    <property type="protein sequence ID" value="MBN2963329.1"/>
    <property type="molecule type" value="Genomic_DNA"/>
</dbReference>
<evidence type="ECO:0000313" key="5">
    <source>
        <dbReference type="EMBL" id="MBN2963329.1"/>
    </source>
</evidence>
<reference evidence="6" key="1">
    <citation type="submission" date="2021-02" db="EMBL/GenBank/DDBJ databases">
        <title>Sulfurospirillum tamanensis sp. nov.</title>
        <authorList>
            <person name="Merkel A.Y."/>
        </authorList>
    </citation>
    <scope>NUCLEOTIDE SEQUENCE [LARGE SCALE GENOMIC DNA]</scope>
    <source>
        <strain evidence="6">T05b</strain>
    </source>
</reference>
<proteinExistence type="predicted"/>
<organism evidence="5 6">
    <name type="scientific">Sulfurospirillum tamanense</name>
    <dbReference type="NCBI Taxonomy" id="2813362"/>
    <lineage>
        <taxon>Bacteria</taxon>
        <taxon>Pseudomonadati</taxon>
        <taxon>Campylobacterota</taxon>
        <taxon>Epsilonproteobacteria</taxon>
        <taxon>Campylobacterales</taxon>
        <taxon>Sulfurospirillaceae</taxon>
        <taxon>Sulfurospirillum</taxon>
    </lineage>
</organism>
<keyword evidence="1" id="KW-0805">Transcription regulation</keyword>
<dbReference type="InterPro" id="IPR003313">
    <property type="entry name" value="AraC-bd"/>
</dbReference>
<name>A0ABS2WNU6_9BACT</name>
<keyword evidence="6" id="KW-1185">Reference proteome</keyword>
<dbReference type="Proteomes" id="UP000703590">
    <property type="component" value="Unassembled WGS sequence"/>
</dbReference>
<gene>
    <name evidence="5" type="ORF">JWV37_00920</name>
</gene>
<dbReference type="PANTHER" id="PTHR46796">
    <property type="entry name" value="HTH-TYPE TRANSCRIPTIONAL ACTIVATOR RHAS-RELATED"/>
    <property type="match status" value="1"/>
</dbReference>
<reference evidence="5 6" key="3">
    <citation type="submission" date="2021-02" db="EMBL/GenBank/DDBJ databases">
        <authorList>
            <person name="Merkel A.Y."/>
        </authorList>
    </citation>
    <scope>NUCLEOTIDE SEQUENCE [LARGE SCALE GENOMIC DNA]</scope>
    <source>
        <strain evidence="5 6">T05b</strain>
    </source>
</reference>
<evidence type="ECO:0000259" key="4">
    <source>
        <dbReference type="PROSITE" id="PS01124"/>
    </source>
</evidence>
<feature type="domain" description="HTH araC/xylS-type" evidence="4">
    <location>
        <begin position="157"/>
        <end position="254"/>
    </location>
</feature>
<dbReference type="RefSeq" id="WP_205457761.1">
    <property type="nucleotide sequence ID" value="NZ_JAFHKK010000001.1"/>
</dbReference>
<keyword evidence="3" id="KW-0804">Transcription</keyword>
<dbReference type="SMART" id="SM00342">
    <property type="entry name" value="HTH_ARAC"/>
    <property type="match status" value="1"/>
</dbReference>
<dbReference type="InterPro" id="IPR009057">
    <property type="entry name" value="Homeodomain-like_sf"/>
</dbReference>
<dbReference type="PANTHER" id="PTHR46796:SF2">
    <property type="entry name" value="TRANSCRIPTIONAL REGULATORY PROTEIN"/>
    <property type="match status" value="1"/>
</dbReference>
<dbReference type="InterPro" id="IPR014710">
    <property type="entry name" value="RmlC-like_jellyroll"/>
</dbReference>
<evidence type="ECO:0000313" key="6">
    <source>
        <dbReference type="Proteomes" id="UP000703590"/>
    </source>
</evidence>
<dbReference type="SUPFAM" id="SSF51215">
    <property type="entry name" value="Regulatory protein AraC"/>
    <property type="match status" value="1"/>
</dbReference>
<evidence type="ECO:0000256" key="1">
    <source>
        <dbReference type="ARBA" id="ARBA00023015"/>
    </source>
</evidence>
<reference evidence="5 6" key="2">
    <citation type="submission" date="2021-02" db="EMBL/GenBank/DDBJ databases">
        <title>Sulfurospirillum tamanensis sp. nov.</title>
        <authorList>
            <person name="Frolova A."/>
            <person name="Merkel A."/>
            <person name="Slobodkin A."/>
        </authorList>
    </citation>
    <scope>NUCLEOTIDE SEQUENCE [LARGE SCALE GENOMIC DNA]</scope>
    <source>
        <strain evidence="5 6">T05b</strain>
    </source>
</reference>
<dbReference type="Gene3D" id="1.10.10.60">
    <property type="entry name" value="Homeodomain-like"/>
    <property type="match status" value="2"/>
</dbReference>
<dbReference type="SUPFAM" id="SSF46689">
    <property type="entry name" value="Homeodomain-like"/>
    <property type="match status" value="2"/>
</dbReference>
<evidence type="ECO:0000256" key="3">
    <source>
        <dbReference type="ARBA" id="ARBA00023163"/>
    </source>
</evidence>
<dbReference type="InterPro" id="IPR018060">
    <property type="entry name" value="HTH_AraC"/>
</dbReference>
<dbReference type="InterPro" id="IPR050204">
    <property type="entry name" value="AraC_XylS_family_regulators"/>
</dbReference>
<dbReference type="PROSITE" id="PS01124">
    <property type="entry name" value="HTH_ARAC_FAMILY_2"/>
    <property type="match status" value="1"/>
</dbReference>
<protein>
    <submittedName>
        <fullName evidence="5">AraC family transcriptional regulator</fullName>
    </submittedName>
</protein>
<evidence type="ECO:0000256" key="2">
    <source>
        <dbReference type="ARBA" id="ARBA00023125"/>
    </source>
</evidence>